<dbReference type="EMBL" id="CP048620">
    <property type="protein sequence ID" value="QPJ66306.1"/>
    <property type="molecule type" value="Genomic_DNA"/>
</dbReference>
<dbReference type="KEGG" id="nva:G3M78_13250"/>
<dbReference type="Pfam" id="PF04542">
    <property type="entry name" value="Sigma70_r2"/>
    <property type="match status" value="1"/>
</dbReference>
<dbReference type="SUPFAM" id="SSF88946">
    <property type="entry name" value="Sigma2 domain of RNA polymerase sigma factors"/>
    <property type="match status" value="1"/>
</dbReference>
<dbReference type="Gene3D" id="1.10.10.10">
    <property type="entry name" value="Winged helix-like DNA-binding domain superfamily/Winged helix DNA-binding domain"/>
    <property type="match status" value="1"/>
</dbReference>
<organism evidence="7 8">
    <name type="scientific">Candidatus Nitrohelix vancouverensis</name>
    <dbReference type="NCBI Taxonomy" id="2705534"/>
    <lineage>
        <taxon>Bacteria</taxon>
        <taxon>Pseudomonadati</taxon>
        <taxon>Nitrospinota/Tectimicrobiota group</taxon>
        <taxon>Nitrospinota</taxon>
        <taxon>Nitrospinia</taxon>
        <taxon>Nitrospinales</taxon>
        <taxon>Nitrospinaceae</taxon>
        <taxon>Candidatus Nitrohelix</taxon>
    </lineage>
</organism>
<dbReference type="SUPFAM" id="SSF88659">
    <property type="entry name" value="Sigma3 and sigma4 domains of RNA polymerase sigma factors"/>
    <property type="match status" value="1"/>
</dbReference>
<evidence type="ECO:0000256" key="2">
    <source>
        <dbReference type="ARBA" id="ARBA00023015"/>
    </source>
</evidence>
<comment type="similarity">
    <text evidence="1">Belongs to the sigma-70 factor family. ECF subfamily.</text>
</comment>
<dbReference type="AlphaFoldDB" id="A0A7T0C4E3"/>
<dbReference type="PANTHER" id="PTHR43133">
    <property type="entry name" value="RNA POLYMERASE ECF-TYPE SIGMA FACTO"/>
    <property type="match status" value="1"/>
</dbReference>
<name>A0A7T0C4E3_9BACT</name>
<dbReference type="InterPro" id="IPR013249">
    <property type="entry name" value="RNA_pol_sigma70_r4_t2"/>
</dbReference>
<accession>A0A7T0C4E3</accession>
<dbReference type="InterPro" id="IPR014284">
    <property type="entry name" value="RNA_pol_sigma-70_dom"/>
</dbReference>
<reference evidence="8" key="1">
    <citation type="submission" date="2020-02" db="EMBL/GenBank/DDBJ databases">
        <title>Genomic and physiological characterization of two novel Nitrospinaceae genera.</title>
        <authorList>
            <person name="Mueller A.J."/>
            <person name="Jung M.-Y."/>
            <person name="Strachan C.R."/>
            <person name="Herbold C.W."/>
            <person name="Kirkegaard R.H."/>
            <person name="Daims H."/>
        </authorList>
    </citation>
    <scope>NUCLEOTIDE SEQUENCE [LARGE SCALE GENOMIC DNA]</scope>
</reference>
<evidence type="ECO:0000256" key="1">
    <source>
        <dbReference type="ARBA" id="ARBA00010641"/>
    </source>
</evidence>
<evidence type="ECO:0000259" key="6">
    <source>
        <dbReference type="Pfam" id="PF08281"/>
    </source>
</evidence>
<evidence type="ECO:0000256" key="4">
    <source>
        <dbReference type="ARBA" id="ARBA00023163"/>
    </source>
</evidence>
<evidence type="ECO:0000259" key="5">
    <source>
        <dbReference type="Pfam" id="PF04542"/>
    </source>
</evidence>
<dbReference type="Pfam" id="PF08281">
    <property type="entry name" value="Sigma70_r4_2"/>
    <property type="match status" value="1"/>
</dbReference>
<dbReference type="Proteomes" id="UP000594464">
    <property type="component" value="Chromosome"/>
</dbReference>
<evidence type="ECO:0000313" key="7">
    <source>
        <dbReference type="EMBL" id="QPJ66306.1"/>
    </source>
</evidence>
<dbReference type="InterPro" id="IPR039425">
    <property type="entry name" value="RNA_pol_sigma-70-like"/>
</dbReference>
<dbReference type="NCBIfam" id="TIGR02937">
    <property type="entry name" value="sigma70-ECF"/>
    <property type="match status" value="1"/>
</dbReference>
<dbReference type="InterPro" id="IPR036388">
    <property type="entry name" value="WH-like_DNA-bd_sf"/>
</dbReference>
<keyword evidence="4" id="KW-0804">Transcription</keyword>
<dbReference type="GO" id="GO:0016987">
    <property type="term" value="F:sigma factor activity"/>
    <property type="evidence" value="ECO:0007669"/>
    <property type="project" value="UniProtKB-KW"/>
</dbReference>
<keyword evidence="3" id="KW-0731">Sigma factor</keyword>
<keyword evidence="2" id="KW-0805">Transcription regulation</keyword>
<protein>
    <submittedName>
        <fullName evidence="7">RNA polymerase sigma factor</fullName>
    </submittedName>
</protein>
<evidence type="ECO:0000256" key="3">
    <source>
        <dbReference type="ARBA" id="ARBA00023082"/>
    </source>
</evidence>
<dbReference type="InterPro" id="IPR007627">
    <property type="entry name" value="RNA_pol_sigma70_r2"/>
</dbReference>
<feature type="domain" description="RNA polymerase sigma factor 70 region 4 type 2" evidence="6">
    <location>
        <begin position="105"/>
        <end position="154"/>
    </location>
</feature>
<feature type="domain" description="RNA polymerase sigma-70 region 2" evidence="5">
    <location>
        <begin position="10"/>
        <end position="74"/>
    </location>
</feature>
<dbReference type="PANTHER" id="PTHR43133:SF63">
    <property type="entry name" value="RNA POLYMERASE SIGMA FACTOR FECI-RELATED"/>
    <property type="match status" value="1"/>
</dbReference>
<dbReference type="GO" id="GO:0006352">
    <property type="term" value="P:DNA-templated transcription initiation"/>
    <property type="evidence" value="ECO:0007669"/>
    <property type="project" value="InterPro"/>
</dbReference>
<gene>
    <name evidence="7" type="ORF">G3M78_13250</name>
</gene>
<evidence type="ECO:0000313" key="8">
    <source>
        <dbReference type="Proteomes" id="UP000594464"/>
    </source>
</evidence>
<dbReference type="GO" id="GO:0003677">
    <property type="term" value="F:DNA binding"/>
    <property type="evidence" value="ECO:0007669"/>
    <property type="project" value="InterPro"/>
</dbReference>
<dbReference type="InterPro" id="IPR013324">
    <property type="entry name" value="RNA_pol_sigma_r3/r4-like"/>
</dbReference>
<sequence length="164" mass="19125">MSEIELRNIFQLYSKELMGYLLRQVRCQETASDLMQTIFLRLAEQTTIVQNPRPYLYQIAKNLVIDHVRKEKRRQTYPTDHEELAHVKDHSPGLEDTVSSKQRIRLLLGAIERLSPLTRQVFELNRMEGLTYVEVADRLKISESTVQKHLAKALCQAMQCVKSI</sequence>
<dbReference type="Gene3D" id="1.10.1740.10">
    <property type="match status" value="1"/>
</dbReference>
<proteinExistence type="inferred from homology"/>
<dbReference type="InterPro" id="IPR013325">
    <property type="entry name" value="RNA_pol_sigma_r2"/>
</dbReference>